<dbReference type="Proteomes" id="UP000585474">
    <property type="component" value="Unassembled WGS sequence"/>
</dbReference>
<accession>A0A7J0HBC4</accession>
<reference evidence="1 2" key="1">
    <citation type="submission" date="2019-07" db="EMBL/GenBank/DDBJ databases">
        <title>De Novo Assembly of kiwifruit Actinidia rufa.</title>
        <authorList>
            <person name="Sugita-Konishi S."/>
            <person name="Sato K."/>
            <person name="Mori E."/>
            <person name="Abe Y."/>
            <person name="Kisaki G."/>
            <person name="Hamano K."/>
            <person name="Suezawa K."/>
            <person name="Otani M."/>
            <person name="Fukuda T."/>
            <person name="Manabe T."/>
            <person name="Gomi K."/>
            <person name="Tabuchi M."/>
            <person name="Akimitsu K."/>
            <person name="Kataoka I."/>
        </authorList>
    </citation>
    <scope>NUCLEOTIDE SEQUENCE [LARGE SCALE GENOMIC DNA]</scope>
    <source>
        <strain evidence="2">cv. Fuchu</strain>
    </source>
</reference>
<dbReference type="AlphaFoldDB" id="A0A7J0HBC4"/>
<sequence>MQPNSPPFALSPIAFNGDLSDVGFEGTRVLFFASLLFSQGGGMDLSKVGQKILSSVRSARSLGLIPPNSDRPEDCLKFILWTCGD</sequence>
<keyword evidence="2" id="KW-1185">Reference proteome</keyword>
<name>A0A7J0HBC4_9ERIC</name>
<proteinExistence type="predicted"/>
<protein>
    <submittedName>
        <fullName evidence="1">Uncharacterized protein</fullName>
    </submittedName>
</protein>
<dbReference type="EMBL" id="BJWL01000028">
    <property type="protein sequence ID" value="GFZ20379.1"/>
    <property type="molecule type" value="Genomic_DNA"/>
</dbReference>
<evidence type="ECO:0000313" key="2">
    <source>
        <dbReference type="Proteomes" id="UP000585474"/>
    </source>
</evidence>
<comment type="caution">
    <text evidence="1">The sequence shown here is derived from an EMBL/GenBank/DDBJ whole genome shotgun (WGS) entry which is preliminary data.</text>
</comment>
<organism evidence="1 2">
    <name type="scientific">Actinidia rufa</name>
    <dbReference type="NCBI Taxonomy" id="165716"/>
    <lineage>
        <taxon>Eukaryota</taxon>
        <taxon>Viridiplantae</taxon>
        <taxon>Streptophyta</taxon>
        <taxon>Embryophyta</taxon>
        <taxon>Tracheophyta</taxon>
        <taxon>Spermatophyta</taxon>
        <taxon>Magnoliopsida</taxon>
        <taxon>eudicotyledons</taxon>
        <taxon>Gunneridae</taxon>
        <taxon>Pentapetalae</taxon>
        <taxon>asterids</taxon>
        <taxon>Ericales</taxon>
        <taxon>Actinidiaceae</taxon>
        <taxon>Actinidia</taxon>
    </lineage>
</organism>
<evidence type="ECO:0000313" key="1">
    <source>
        <dbReference type="EMBL" id="GFZ20379.1"/>
    </source>
</evidence>
<gene>
    <name evidence="1" type="ORF">Acr_28g0010840</name>
</gene>
<dbReference type="OrthoDB" id="1742875at2759"/>